<dbReference type="Gene3D" id="2.40.50.100">
    <property type="match status" value="1"/>
</dbReference>
<evidence type="ECO:0000256" key="4">
    <source>
        <dbReference type="ARBA" id="ARBA00022832"/>
    </source>
</evidence>
<dbReference type="CDD" id="cd06850">
    <property type="entry name" value="biotinyl_domain"/>
    <property type="match status" value="1"/>
</dbReference>
<evidence type="ECO:0000256" key="8">
    <source>
        <dbReference type="RuleBase" id="RU364072"/>
    </source>
</evidence>
<dbReference type="InterPro" id="IPR000089">
    <property type="entry name" value="Biotin_lipoyl"/>
</dbReference>
<keyword evidence="3 8" id="KW-0444">Lipid biosynthesis</keyword>
<dbReference type="InterPro" id="IPR001249">
    <property type="entry name" value="AcCoA_biotinCC"/>
</dbReference>
<dbReference type="AlphaFoldDB" id="A0A9D2G0W1"/>
<keyword evidence="10" id="KW-0436">Ligase</keyword>
<dbReference type="InterPro" id="IPR001882">
    <property type="entry name" value="Biotin_BS"/>
</dbReference>
<evidence type="ECO:0000256" key="6">
    <source>
        <dbReference type="ARBA" id="ARBA00023160"/>
    </source>
</evidence>
<evidence type="ECO:0000256" key="5">
    <source>
        <dbReference type="ARBA" id="ARBA00023098"/>
    </source>
</evidence>
<comment type="function">
    <text evidence="8">This protein is a component of the acetyl coenzyme A carboxylase complex; first, biotin carboxylase catalyzes the carboxylation of the carrier protein and then the transcarboxylase transfers the carboxyl group to form malonyl-CoA.</text>
</comment>
<dbReference type="EMBL" id="DXAZ01000071">
    <property type="protein sequence ID" value="HIZ71113.1"/>
    <property type="molecule type" value="Genomic_DNA"/>
</dbReference>
<dbReference type="GO" id="GO:0003989">
    <property type="term" value="F:acetyl-CoA carboxylase activity"/>
    <property type="evidence" value="ECO:0007669"/>
    <property type="project" value="InterPro"/>
</dbReference>
<dbReference type="GO" id="GO:0006633">
    <property type="term" value="P:fatty acid biosynthetic process"/>
    <property type="evidence" value="ECO:0007669"/>
    <property type="project" value="UniProtKB-KW"/>
</dbReference>
<evidence type="ECO:0000256" key="1">
    <source>
        <dbReference type="ARBA" id="ARBA00005194"/>
    </source>
</evidence>
<evidence type="ECO:0000313" key="10">
    <source>
        <dbReference type="EMBL" id="HIZ71113.1"/>
    </source>
</evidence>
<proteinExistence type="predicted"/>
<accession>A0A9D2G0W1</accession>
<comment type="caution">
    <text evidence="10">The sequence shown here is derived from an EMBL/GenBank/DDBJ whole genome shotgun (WGS) entry which is preliminary data.</text>
</comment>
<evidence type="ECO:0000313" key="11">
    <source>
        <dbReference type="Proteomes" id="UP000824106"/>
    </source>
</evidence>
<dbReference type="InterPro" id="IPR050709">
    <property type="entry name" value="Biotin_Carboxyl_Carrier/Decarb"/>
</dbReference>
<dbReference type="PROSITE" id="PS00188">
    <property type="entry name" value="BIOTIN"/>
    <property type="match status" value="1"/>
</dbReference>
<dbReference type="PANTHER" id="PTHR45266:SF3">
    <property type="entry name" value="OXALOACETATE DECARBOXYLASE ALPHA CHAIN"/>
    <property type="match status" value="1"/>
</dbReference>
<dbReference type="Pfam" id="PF00364">
    <property type="entry name" value="Biotin_lipoyl"/>
    <property type="match status" value="1"/>
</dbReference>
<protein>
    <recommendedName>
        <fullName evidence="2 8">Biotin carboxyl carrier protein of acetyl-CoA carboxylase</fullName>
    </recommendedName>
</protein>
<organism evidence="10 11">
    <name type="scientific">Candidatus Atopostipes pullistercoris</name>
    <dbReference type="NCBI Taxonomy" id="2838467"/>
    <lineage>
        <taxon>Bacteria</taxon>
        <taxon>Bacillati</taxon>
        <taxon>Bacillota</taxon>
        <taxon>Bacilli</taxon>
        <taxon>Lactobacillales</taxon>
        <taxon>Carnobacteriaceae</taxon>
        <taxon>Atopostipes</taxon>
    </lineage>
</organism>
<reference evidence="10" key="2">
    <citation type="submission" date="2021-04" db="EMBL/GenBank/DDBJ databases">
        <authorList>
            <person name="Gilroy R."/>
        </authorList>
    </citation>
    <scope>NUCLEOTIDE SEQUENCE</scope>
    <source>
        <strain evidence="10">CHK169-4300</strain>
    </source>
</reference>
<keyword evidence="5 8" id="KW-0443">Lipid metabolism</keyword>
<name>A0A9D2G0W1_9LACT</name>
<reference evidence="10" key="1">
    <citation type="journal article" date="2021" name="PeerJ">
        <title>Extensive microbial diversity within the chicken gut microbiome revealed by metagenomics and culture.</title>
        <authorList>
            <person name="Gilroy R."/>
            <person name="Ravi A."/>
            <person name="Getino M."/>
            <person name="Pursley I."/>
            <person name="Horton D.L."/>
            <person name="Alikhan N.F."/>
            <person name="Baker D."/>
            <person name="Gharbi K."/>
            <person name="Hall N."/>
            <person name="Watson M."/>
            <person name="Adriaenssens E.M."/>
            <person name="Foster-Nyarko E."/>
            <person name="Jarju S."/>
            <person name="Secka A."/>
            <person name="Antonio M."/>
            <person name="Oren A."/>
            <person name="Chaudhuri R.R."/>
            <person name="La Ragione R."/>
            <person name="Hildebrand F."/>
            <person name="Pallen M.J."/>
        </authorList>
    </citation>
    <scope>NUCLEOTIDE SEQUENCE</scope>
    <source>
        <strain evidence="10">CHK169-4300</strain>
    </source>
</reference>
<feature type="domain" description="Lipoyl-binding" evidence="9">
    <location>
        <begin position="87"/>
        <end position="163"/>
    </location>
</feature>
<gene>
    <name evidence="10" type="primary">accB</name>
    <name evidence="10" type="ORF">H9808_05040</name>
</gene>
<dbReference type="SUPFAM" id="SSF51230">
    <property type="entry name" value="Single hybrid motif"/>
    <property type="match status" value="1"/>
</dbReference>
<dbReference type="Proteomes" id="UP000824106">
    <property type="component" value="Unassembled WGS sequence"/>
</dbReference>
<evidence type="ECO:0000256" key="7">
    <source>
        <dbReference type="ARBA" id="ARBA00023267"/>
    </source>
</evidence>
<dbReference type="PROSITE" id="PS50968">
    <property type="entry name" value="BIOTINYL_LIPOYL"/>
    <property type="match status" value="1"/>
</dbReference>
<dbReference type="NCBIfam" id="TIGR00531">
    <property type="entry name" value="BCCP"/>
    <property type="match status" value="1"/>
</dbReference>
<keyword evidence="7 8" id="KW-0092">Biotin</keyword>
<dbReference type="FunFam" id="2.40.50.100:FF:000003">
    <property type="entry name" value="Acetyl-CoA carboxylase biotin carboxyl carrier protein"/>
    <property type="match status" value="1"/>
</dbReference>
<keyword evidence="6 8" id="KW-0275">Fatty acid biosynthesis</keyword>
<evidence type="ECO:0000259" key="9">
    <source>
        <dbReference type="PROSITE" id="PS50968"/>
    </source>
</evidence>
<evidence type="ECO:0000256" key="3">
    <source>
        <dbReference type="ARBA" id="ARBA00022516"/>
    </source>
</evidence>
<evidence type="ECO:0000256" key="2">
    <source>
        <dbReference type="ARBA" id="ARBA00017562"/>
    </source>
</evidence>
<sequence>MMKYEELTELINHLDQSSLAFMDYQTDDEHIILSKEVPQMVAPQNQGQASDVTPVENNPVQTPVPQEVVNPAVNETNSVDEEKEAAGEVVESPMVGVIYLKPHPDEEPYIKVGDHIEQGDVICIVEAMKLMNEIQAPHSGVVTEILVENEAVVEYKQPLIRID</sequence>
<keyword evidence="4 8" id="KW-0276">Fatty acid metabolism</keyword>
<dbReference type="PANTHER" id="PTHR45266">
    <property type="entry name" value="OXALOACETATE DECARBOXYLASE ALPHA CHAIN"/>
    <property type="match status" value="1"/>
</dbReference>
<comment type="pathway">
    <text evidence="1 8">Lipid metabolism; fatty acid biosynthesis.</text>
</comment>
<dbReference type="GO" id="GO:0009317">
    <property type="term" value="C:acetyl-CoA carboxylase complex"/>
    <property type="evidence" value="ECO:0007669"/>
    <property type="project" value="InterPro"/>
</dbReference>
<dbReference type="PRINTS" id="PR01071">
    <property type="entry name" value="ACOABIOTINCC"/>
</dbReference>
<dbReference type="InterPro" id="IPR011053">
    <property type="entry name" value="Single_hybrid_motif"/>
</dbReference>